<dbReference type="RefSeq" id="WP_207333107.1">
    <property type="nucleotide sequence ID" value="NZ_JAFMYW010000022.1"/>
</dbReference>
<gene>
    <name evidence="2" type="ORF">J2I46_31575</name>
</gene>
<feature type="region of interest" description="Disordered" evidence="1">
    <location>
        <begin position="22"/>
        <end position="42"/>
    </location>
</feature>
<dbReference type="Proteomes" id="UP000664628">
    <property type="component" value="Unassembled WGS sequence"/>
</dbReference>
<protein>
    <submittedName>
        <fullName evidence="2">Uncharacterized protein</fullName>
    </submittedName>
</protein>
<evidence type="ECO:0000313" key="3">
    <source>
        <dbReference type="Proteomes" id="UP000664628"/>
    </source>
</evidence>
<sequence length="101" mass="10976">MAVSLAPPPRKQPSEAQIEAVINKGGKPTVEDTGGEDTPKHINTRLTKGIIRRIDALRAERPRKPGSPKLGISTHDWIVEAVLEKLERDSVPKTASKPAPK</sequence>
<organism evidence="2 3">
    <name type="scientific">Fibrella forsythiae</name>
    <dbReference type="NCBI Taxonomy" id="2817061"/>
    <lineage>
        <taxon>Bacteria</taxon>
        <taxon>Pseudomonadati</taxon>
        <taxon>Bacteroidota</taxon>
        <taxon>Cytophagia</taxon>
        <taxon>Cytophagales</taxon>
        <taxon>Spirosomataceae</taxon>
        <taxon>Fibrella</taxon>
    </lineage>
</organism>
<reference evidence="2 3" key="1">
    <citation type="submission" date="2021-03" db="EMBL/GenBank/DDBJ databases">
        <title>Fibrella sp. HMF5405 genome sequencing and assembly.</title>
        <authorList>
            <person name="Kang H."/>
            <person name="Kim H."/>
            <person name="Bae S."/>
            <person name="Joh K."/>
        </authorList>
    </citation>
    <scope>NUCLEOTIDE SEQUENCE [LARGE SCALE GENOMIC DNA]</scope>
    <source>
        <strain evidence="2 3">HMF5405</strain>
    </source>
</reference>
<keyword evidence="3" id="KW-1185">Reference proteome</keyword>
<name>A0ABS3JT31_9BACT</name>
<dbReference type="EMBL" id="JAFMYW010000022">
    <property type="protein sequence ID" value="MBO0953155.1"/>
    <property type="molecule type" value="Genomic_DNA"/>
</dbReference>
<evidence type="ECO:0000256" key="1">
    <source>
        <dbReference type="SAM" id="MobiDB-lite"/>
    </source>
</evidence>
<comment type="caution">
    <text evidence="2">The sequence shown here is derived from an EMBL/GenBank/DDBJ whole genome shotgun (WGS) entry which is preliminary data.</text>
</comment>
<accession>A0ABS3JT31</accession>
<evidence type="ECO:0000313" key="2">
    <source>
        <dbReference type="EMBL" id="MBO0953155.1"/>
    </source>
</evidence>
<proteinExistence type="predicted"/>